<dbReference type="SUPFAM" id="SSF103088">
    <property type="entry name" value="OmpA-like"/>
    <property type="match status" value="1"/>
</dbReference>
<sequence length="775" mass="82727">MRRSLLALSISFALCSAAAAQNTAAPDRPAANDPSIPLTYVGANARVSLGVNEDGDVNGEALGIFGFDGDSAWIGQLWLAQGGAGGVQFDYHWLLGGKTRQDTIDNPDSVRVAKAFVAVDQNVWNDRKATVGVGYQKNDFFVDGYLSGAISGKRFIGSTTDVTTATLSGVENGHAYTQLQTTTLITDAFEHPYDHGIGLRLGRYFDDSLWRIRGGLDYERGKYNSDQLTLSLGVDKYIRNTGWSLSLDGEQLKKSGDFEFDENDTRGWLSLRYEFGQSYRPREPYRMVEVVTPAPQVAQAAAEPTLVRNDVRLDGDAFFNFDHADLRPDAIAALDALLAKLNGNTRVSRITITGHTDSVGSEAYNQALSERRAASAKAYLVSRGVPAEQIDTRGAGELNPSFPNDTAANRQKNRRVDIEFLSVEETSTPAPAAQPGKDSVEWKREPVAAPAAWIERALRNPAQHKRTVDVYRFERATTTTTLGPRTYANTAPDAVDDAIAIPFGSPAVTIDVLGNDTDPENDTLTVTGVTQPAHGSVTYTATGVTFTPSPVHVGIQVFTYTISDGHGGTDTAFVGVTVGGDGVNRPPVAADDSASTAVGTPVNIRVLDNDSDPENDPLTVASVGTPAHGQVVINRDASVTYTPAAGFEGTDSFTYVAGDSRGQTATARVSVTVGGSGGNRPPVAMPDEFGMLKGVGANLAVLANDSDPDGDTLRVIAVENLGPHRGTVSINPDGTIRFEHQHGTNGRGKLRYTITDDHGHEASAEVVIRITEIPF</sequence>
<evidence type="ECO:0000256" key="4">
    <source>
        <dbReference type="PROSITE-ProRule" id="PRU00473"/>
    </source>
</evidence>
<dbReference type="InterPro" id="IPR006664">
    <property type="entry name" value="OMP_bac"/>
</dbReference>
<feature type="region of interest" description="Disordered" evidence="5">
    <location>
        <begin position="391"/>
        <end position="411"/>
    </location>
</feature>
<keyword evidence="6" id="KW-0732">Signal</keyword>
<dbReference type="PANTHER" id="PTHR30329:SF21">
    <property type="entry name" value="LIPOPROTEIN YIAD-RELATED"/>
    <property type="match status" value="1"/>
</dbReference>
<dbReference type="InterPro" id="IPR006690">
    <property type="entry name" value="OMPA-like_CS"/>
</dbReference>
<accession>A0ABT1QW98</accession>
<dbReference type="PANTHER" id="PTHR30329">
    <property type="entry name" value="STATOR ELEMENT OF FLAGELLAR MOTOR COMPLEX"/>
    <property type="match status" value="1"/>
</dbReference>
<dbReference type="PROSITE" id="PS51123">
    <property type="entry name" value="OMPA_2"/>
    <property type="match status" value="1"/>
</dbReference>
<evidence type="ECO:0000259" key="7">
    <source>
        <dbReference type="PROSITE" id="PS51123"/>
    </source>
</evidence>
<dbReference type="EMBL" id="JANFQO010000018">
    <property type="protein sequence ID" value="MCQ4166548.1"/>
    <property type="molecule type" value="Genomic_DNA"/>
</dbReference>
<keyword evidence="2 4" id="KW-0472">Membrane</keyword>
<dbReference type="Gene3D" id="3.30.1330.60">
    <property type="entry name" value="OmpA-like domain"/>
    <property type="match status" value="1"/>
</dbReference>
<evidence type="ECO:0000256" key="1">
    <source>
        <dbReference type="ARBA" id="ARBA00004442"/>
    </source>
</evidence>
<evidence type="ECO:0000256" key="5">
    <source>
        <dbReference type="SAM" id="MobiDB-lite"/>
    </source>
</evidence>
<reference evidence="8" key="1">
    <citation type="submission" date="2022-07" db="EMBL/GenBank/DDBJ databases">
        <title>Tahibacter sp., a new gammaproteobacterium isolated from the silt sample collected at pig farm.</title>
        <authorList>
            <person name="Chen H."/>
        </authorList>
    </citation>
    <scope>NUCLEOTIDE SEQUENCE</scope>
    <source>
        <strain evidence="8">P2K</strain>
    </source>
</reference>
<evidence type="ECO:0000313" key="8">
    <source>
        <dbReference type="EMBL" id="MCQ4166548.1"/>
    </source>
</evidence>
<comment type="caution">
    <text evidence="8">The sequence shown here is derived from an EMBL/GenBank/DDBJ whole genome shotgun (WGS) entry which is preliminary data.</text>
</comment>
<dbReference type="Pfam" id="PF17963">
    <property type="entry name" value="Big_9"/>
    <property type="match status" value="3"/>
</dbReference>
<dbReference type="CDD" id="cd07185">
    <property type="entry name" value="OmpA_C-like"/>
    <property type="match status" value="1"/>
</dbReference>
<evidence type="ECO:0000256" key="6">
    <source>
        <dbReference type="SAM" id="SignalP"/>
    </source>
</evidence>
<dbReference type="InterPro" id="IPR036737">
    <property type="entry name" value="OmpA-like_sf"/>
</dbReference>
<dbReference type="Pfam" id="PF00691">
    <property type="entry name" value="OmpA"/>
    <property type="match status" value="1"/>
</dbReference>
<comment type="subcellular location">
    <subcellularLocation>
        <location evidence="1">Cell outer membrane</location>
    </subcellularLocation>
</comment>
<name>A0ABT1QW98_9GAMM</name>
<feature type="domain" description="OmpA-like" evidence="7">
    <location>
        <begin position="306"/>
        <end position="424"/>
    </location>
</feature>
<dbReference type="NCBIfam" id="NF012211">
    <property type="entry name" value="tand_rpt_95"/>
    <property type="match status" value="3"/>
</dbReference>
<dbReference type="PRINTS" id="PR01023">
    <property type="entry name" value="NAFLGMOTY"/>
</dbReference>
<keyword evidence="3" id="KW-0998">Cell outer membrane</keyword>
<dbReference type="InterPro" id="IPR006665">
    <property type="entry name" value="OmpA-like"/>
</dbReference>
<feature type="chain" id="PRO_5046388536" evidence="6">
    <location>
        <begin position="21"/>
        <end position="775"/>
    </location>
</feature>
<evidence type="ECO:0000256" key="2">
    <source>
        <dbReference type="ARBA" id="ARBA00023136"/>
    </source>
</evidence>
<dbReference type="InterPro" id="IPR050330">
    <property type="entry name" value="Bact_OuterMem_StrucFunc"/>
</dbReference>
<dbReference type="RefSeq" id="WP_255915737.1">
    <property type="nucleotide sequence ID" value="NZ_JANFQO010000018.1"/>
</dbReference>
<dbReference type="Proteomes" id="UP001165498">
    <property type="component" value="Unassembled WGS sequence"/>
</dbReference>
<keyword evidence="9" id="KW-1185">Reference proteome</keyword>
<evidence type="ECO:0000313" key="9">
    <source>
        <dbReference type="Proteomes" id="UP001165498"/>
    </source>
</evidence>
<protein>
    <submittedName>
        <fullName evidence="8">Ig-like domain-containing protein</fullName>
    </submittedName>
</protein>
<dbReference type="PRINTS" id="PR01021">
    <property type="entry name" value="OMPADOMAIN"/>
</dbReference>
<feature type="compositionally biased region" description="Polar residues" evidence="5">
    <location>
        <begin position="401"/>
        <end position="410"/>
    </location>
</feature>
<evidence type="ECO:0000256" key="3">
    <source>
        <dbReference type="ARBA" id="ARBA00023237"/>
    </source>
</evidence>
<dbReference type="Gene3D" id="2.60.40.2810">
    <property type="match status" value="2"/>
</dbReference>
<gene>
    <name evidence="8" type="ORF">NM961_17665</name>
</gene>
<organism evidence="8 9">
    <name type="scientific">Tahibacter harae</name>
    <dbReference type="NCBI Taxonomy" id="2963937"/>
    <lineage>
        <taxon>Bacteria</taxon>
        <taxon>Pseudomonadati</taxon>
        <taxon>Pseudomonadota</taxon>
        <taxon>Gammaproteobacteria</taxon>
        <taxon>Lysobacterales</taxon>
        <taxon>Rhodanobacteraceae</taxon>
        <taxon>Tahibacter</taxon>
    </lineage>
</organism>
<proteinExistence type="predicted"/>
<dbReference type="PROSITE" id="PS01068">
    <property type="entry name" value="OMPA_1"/>
    <property type="match status" value="1"/>
</dbReference>
<feature type="signal peptide" evidence="6">
    <location>
        <begin position="1"/>
        <end position="20"/>
    </location>
</feature>
<dbReference type="Gene3D" id="2.60.40.3440">
    <property type="match status" value="1"/>
</dbReference>